<evidence type="ECO:0000313" key="1">
    <source>
        <dbReference type="EMBL" id="KAK0707285.1"/>
    </source>
</evidence>
<dbReference type="AlphaFoldDB" id="A0AA40DL68"/>
<dbReference type="EMBL" id="JAUKUA010000006">
    <property type="protein sequence ID" value="KAK0707285.1"/>
    <property type="molecule type" value="Genomic_DNA"/>
</dbReference>
<accession>A0AA40DL68</accession>
<comment type="caution">
    <text evidence="1">The sequence shown here is derived from an EMBL/GenBank/DDBJ whole genome shotgun (WGS) entry which is preliminary data.</text>
</comment>
<protein>
    <submittedName>
        <fullName evidence="1">Uncharacterized protein</fullName>
    </submittedName>
</protein>
<organism evidence="1 2">
    <name type="scientific">Lasiosphaeris hirsuta</name>
    <dbReference type="NCBI Taxonomy" id="260670"/>
    <lineage>
        <taxon>Eukaryota</taxon>
        <taxon>Fungi</taxon>
        <taxon>Dikarya</taxon>
        <taxon>Ascomycota</taxon>
        <taxon>Pezizomycotina</taxon>
        <taxon>Sordariomycetes</taxon>
        <taxon>Sordariomycetidae</taxon>
        <taxon>Sordariales</taxon>
        <taxon>Lasiosphaeriaceae</taxon>
        <taxon>Lasiosphaeris</taxon>
    </lineage>
</organism>
<proteinExistence type="predicted"/>
<sequence length="74" mass="8051">FFTLDAATDIAFGEPTGLIKQNGDGNEYLKQTGSILRVNGILGTLPWLVHLVHKCPFNLMMPNEGGMISFGVLM</sequence>
<keyword evidence="2" id="KW-1185">Reference proteome</keyword>
<reference evidence="1" key="1">
    <citation type="submission" date="2023-06" db="EMBL/GenBank/DDBJ databases">
        <title>Genome-scale phylogeny and comparative genomics of the fungal order Sordariales.</title>
        <authorList>
            <consortium name="Lawrence Berkeley National Laboratory"/>
            <person name="Hensen N."/>
            <person name="Bonometti L."/>
            <person name="Westerberg I."/>
            <person name="Brannstrom I.O."/>
            <person name="Guillou S."/>
            <person name="Cros-Aarteil S."/>
            <person name="Calhoun S."/>
            <person name="Haridas S."/>
            <person name="Kuo A."/>
            <person name="Mondo S."/>
            <person name="Pangilinan J."/>
            <person name="Riley R."/>
            <person name="Labutti K."/>
            <person name="Andreopoulos B."/>
            <person name="Lipzen A."/>
            <person name="Chen C."/>
            <person name="Yanf M."/>
            <person name="Daum C."/>
            <person name="Ng V."/>
            <person name="Clum A."/>
            <person name="Steindorff A."/>
            <person name="Ohm R."/>
            <person name="Martin F."/>
            <person name="Silar P."/>
            <person name="Natvig D."/>
            <person name="Lalanne C."/>
            <person name="Gautier V."/>
            <person name="Ament-Velasquez S.L."/>
            <person name="Kruys A."/>
            <person name="Hutchinson M.I."/>
            <person name="Powell A.J."/>
            <person name="Barry K."/>
            <person name="Miller A.N."/>
            <person name="Grigoriev I.V."/>
            <person name="Debuchy R."/>
            <person name="Gladieux P."/>
            <person name="Thoren M.H."/>
            <person name="Johannesson H."/>
        </authorList>
    </citation>
    <scope>NUCLEOTIDE SEQUENCE</scope>
    <source>
        <strain evidence="1">SMH4607-1</strain>
    </source>
</reference>
<name>A0AA40DL68_9PEZI</name>
<dbReference type="Proteomes" id="UP001172102">
    <property type="component" value="Unassembled WGS sequence"/>
</dbReference>
<feature type="non-terminal residue" evidence="1">
    <location>
        <position position="1"/>
    </location>
</feature>
<gene>
    <name evidence="1" type="ORF">B0H67DRAFT_442131</name>
</gene>
<feature type="non-terminal residue" evidence="1">
    <location>
        <position position="74"/>
    </location>
</feature>
<evidence type="ECO:0000313" key="2">
    <source>
        <dbReference type="Proteomes" id="UP001172102"/>
    </source>
</evidence>